<dbReference type="PANTHER" id="PTHR33481:SF1">
    <property type="entry name" value="ENDONUCLEASE_EXONUCLEASE_PHOSPHATASE DOMAIN-CONTAINING PROTEIN-RELATED"/>
    <property type="match status" value="1"/>
</dbReference>
<evidence type="ECO:0000259" key="2">
    <source>
        <dbReference type="PROSITE" id="PS50878"/>
    </source>
</evidence>
<evidence type="ECO:0000313" key="5">
    <source>
        <dbReference type="Proteomes" id="UP000306954"/>
    </source>
</evidence>
<feature type="domain" description="RNase H type-1" evidence="3">
    <location>
        <begin position="1468"/>
        <end position="1615"/>
    </location>
</feature>
<dbReference type="SUPFAM" id="SSF56672">
    <property type="entry name" value="DNA/RNA polymerases"/>
    <property type="match status" value="1"/>
</dbReference>
<dbReference type="Gene3D" id="3.30.420.10">
    <property type="entry name" value="Ribonuclease H-like superfamily/Ribonuclease H"/>
    <property type="match status" value="1"/>
</dbReference>
<dbReference type="CDD" id="cd01650">
    <property type="entry name" value="RT_nLTR_like"/>
    <property type="match status" value="1"/>
</dbReference>
<proteinExistence type="predicted"/>
<reference evidence="4 5" key="1">
    <citation type="submission" date="2019-03" db="EMBL/GenBank/DDBJ databases">
        <title>Sequencing 23 genomes of Wallemia ichthyophaga.</title>
        <authorList>
            <person name="Gostincar C."/>
        </authorList>
    </citation>
    <scope>NUCLEOTIDE SEQUENCE [LARGE SCALE GENOMIC DNA]</scope>
    <source>
        <strain evidence="4 5">EXF-8621</strain>
    </source>
</reference>
<dbReference type="SUPFAM" id="SSF53098">
    <property type="entry name" value="Ribonuclease H-like"/>
    <property type="match status" value="1"/>
</dbReference>
<dbReference type="EMBL" id="SPOF01000111">
    <property type="protein sequence ID" value="TIB07280.1"/>
    <property type="molecule type" value="Genomic_DNA"/>
</dbReference>
<feature type="compositionally biased region" description="Basic and acidic residues" evidence="1">
    <location>
        <begin position="63"/>
        <end position="72"/>
    </location>
</feature>
<feature type="compositionally biased region" description="Polar residues" evidence="1">
    <location>
        <begin position="1"/>
        <end position="10"/>
    </location>
</feature>
<comment type="caution">
    <text evidence="4">The sequence shown here is derived from an EMBL/GenBank/DDBJ whole genome shotgun (WGS) entry which is preliminary data.</text>
</comment>
<dbReference type="Pfam" id="PF00078">
    <property type="entry name" value="RVT_1"/>
    <property type="match status" value="1"/>
</dbReference>
<dbReference type="InterPro" id="IPR036691">
    <property type="entry name" value="Endo/exonu/phosph_ase_sf"/>
</dbReference>
<dbReference type="Gene3D" id="3.60.10.10">
    <property type="entry name" value="Endonuclease/exonuclease/phosphatase"/>
    <property type="match status" value="1"/>
</dbReference>
<dbReference type="PROSITE" id="PS50879">
    <property type="entry name" value="RNASE_H_1"/>
    <property type="match status" value="1"/>
</dbReference>
<organism evidence="4 5">
    <name type="scientific">Wallemia ichthyophaga</name>
    <dbReference type="NCBI Taxonomy" id="245174"/>
    <lineage>
        <taxon>Eukaryota</taxon>
        <taxon>Fungi</taxon>
        <taxon>Dikarya</taxon>
        <taxon>Basidiomycota</taxon>
        <taxon>Wallemiomycotina</taxon>
        <taxon>Wallemiomycetes</taxon>
        <taxon>Wallemiales</taxon>
        <taxon>Wallemiaceae</taxon>
        <taxon>Wallemia</taxon>
    </lineage>
</organism>
<dbReference type="InterPro" id="IPR002156">
    <property type="entry name" value="RNaseH_domain"/>
</dbReference>
<dbReference type="CDD" id="cd09276">
    <property type="entry name" value="Rnase_HI_RT_non_LTR"/>
    <property type="match status" value="1"/>
</dbReference>
<feature type="non-terminal residue" evidence="4">
    <location>
        <position position="1699"/>
    </location>
</feature>
<dbReference type="PANTHER" id="PTHR33481">
    <property type="entry name" value="REVERSE TRANSCRIPTASE"/>
    <property type="match status" value="1"/>
</dbReference>
<accession>A0A4T0GX42</accession>
<gene>
    <name evidence="4" type="ORF">E3P90_04127</name>
</gene>
<dbReference type="Pfam" id="PF14529">
    <property type="entry name" value="Exo_endo_phos_2"/>
    <property type="match status" value="1"/>
</dbReference>
<dbReference type="PROSITE" id="PS50878">
    <property type="entry name" value="RT_POL"/>
    <property type="match status" value="1"/>
</dbReference>
<evidence type="ECO:0000313" key="4">
    <source>
        <dbReference type="EMBL" id="TIB07280.1"/>
    </source>
</evidence>
<name>A0A4T0GX42_WALIC</name>
<feature type="region of interest" description="Disordered" evidence="1">
    <location>
        <begin position="1"/>
        <end position="78"/>
    </location>
</feature>
<dbReference type="InterPro" id="IPR043502">
    <property type="entry name" value="DNA/RNA_pol_sf"/>
</dbReference>
<feature type="domain" description="Reverse transcriptase" evidence="2">
    <location>
        <begin position="976"/>
        <end position="1243"/>
    </location>
</feature>
<dbReference type="SUPFAM" id="SSF56219">
    <property type="entry name" value="DNase I-like"/>
    <property type="match status" value="1"/>
</dbReference>
<dbReference type="InterPro" id="IPR005135">
    <property type="entry name" value="Endo/exonuclease/phosphatase"/>
</dbReference>
<dbReference type="GO" id="GO:0004523">
    <property type="term" value="F:RNA-DNA hybrid ribonuclease activity"/>
    <property type="evidence" value="ECO:0007669"/>
    <property type="project" value="InterPro"/>
</dbReference>
<evidence type="ECO:0000256" key="1">
    <source>
        <dbReference type="SAM" id="MobiDB-lite"/>
    </source>
</evidence>
<dbReference type="InterPro" id="IPR000477">
    <property type="entry name" value="RT_dom"/>
</dbReference>
<dbReference type="InterPro" id="IPR036397">
    <property type="entry name" value="RNaseH_sf"/>
</dbReference>
<dbReference type="InterPro" id="IPR012337">
    <property type="entry name" value="RNaseH-like_sf"/>
</dbReference>
<dbReference type="Proteomes" id="UP000306954">
    <property type="component" value="Unassembled WGS sequence"/>
</dbReference>
<sequence length="1699" mass="191126">MTSIIENPESSPREVTPPSGENASTGNDGTVFNFGSGRGNDAVLTRFEYHGPRSTPQTKKKKRDQEDMERSPEIGNVGRQLMPLLEDMVSKAVSKALKNKFEDNADELSHSLTQQMSQVLSGFKDTVLGAVEKVTREVNELKESRDVQMNGVSPAPPGFTYAQALSQSPQAESPLYSRQDLMITLHQIDPRKPVLAEANCRPLSIKKAMDDSIKNTVGDQLDIESNYITSAKRLPTHTIKLQAQNKDAAEKLKKDPRWVPQGLRLHATTHEVAVLRVPVLTNQEPMDIAHEIMRDNEFLLQDQIVYAKWAKRQAHKQKFATLKIQLKDETTAKMAVNIGLSLNAEHLLVEPANRIPRQCTRCGKVRHTKRVCRSEAFCFICGGKHEYKECSQKCKEDVRKDSGMRHAPNMPPIICSGTEKCAHYETKFCSNCPEASREGHNAFDAACPTKKAYLEQISFQSEQYRARLYGIPFSGQSYVQGRSGSDNQGTLETISYNMNKSGPVFDSFFNNPLTLKVPLIFIQEPPTIPRSQTQIRQRSGFRILYPTTTTSERPFSCIFIQDAFAEKVFSMAAIEIPTPNITGIRIQMREDSVPINFINVYNRVETQHLNLSILHDLIQQLANQPTHLLGDFNLHHPAWNPSDWEDSPHQDADNLVCALHQLSFSLVSPAGVPTRYQSHQRPTVIDLYWLSSSVEHFDTALCSVDDEIDTTSDHRPLHLEIKLDCGNVDPPKRWNYKKTDWNKGRQKLETLLNNIDYGELDCTQDIEELATHLTDSISNAITSCTPELKITPKSKPWWTPRCNELRDRKKELTKISRRTRAPQDLRATSIALGLYQREIRVAKATCWNSFLANIPTNEIHKVTRYVKNNSAPMPFIPPLTKNDGTHTSSPAEQAQVLFDALLKGEQTAEERNSQERTPAQHIVWDNSFPEITSQEVDRAINKLKIGKAAGPDGIPVLALKEFWAITRAPFTELTRATLQYGYFPDCFKTAVCIVIPKPHKKSYKDAKSYRPIALLNHISKAIEVIVTNRLQYEMDTRKLIPERHFGCRKGTGTDDALLYVTEFIRDSWHRKEVVAALALDAQGAFNNVVHEILLDDCRRAQIPEYLVRWIGSFLRDRKVSFKFSNFSSQTFRLTQGSPQGSPISGPLYLIYNAALLRRWDTGNTLASQLAKVGYADDVIWLAAAKSADRARSALERELPGANEWSSTHRTPLDLAKTQYILFAPRSKPNRDVETPLQWDGRNINSAKVIKYLGVMLDSKLDFKEQLTVMIRRGYAAAASIGRLANTRRGISTKQFLMLFKTHVCAATDYASHIWINPYQKRKGKTVKSKCIRTLELLQNQMLRKALGAVRTTPIGMLHFESAMLSPAERIRLRLARYALRQFTKPAGNMMRQIVERSFGGPRPRHKSPMDACCEHDSEVIAAIGPLRRKLETIESHALPPWHSIDLSISIPENETTAREAHDKVTKSPAPAWHIYTDGSLAEGAVALGIVAYNQVSNSWSGHSYYLGSTHRFGIYEAELVALYSAVLNVQEAIDSSQLTAPPNIHIYSDSQATLKALRSCTLHGPAQYIMKSILTKLTDMKALHPDTQFNFHWIPGHKGIEGNERADRAANKGRANHGNGFVLDIELRTSCSVTRRNLHETLTAPMRVEGNTLTGLTSRTARTAKGNLSSIRTAKLLESVPRATRCLATQLRSGHFPTT</sequence>
<evidence type="ECO:0008006" key="6">
    <source>
        <dbReference type="Google" id="ProtNLM"/>
    </source>
</evidence>
<feature type="compositionally biased region" description="Polar residues" evidence="1">
    <location>
        <begin position="19"/>
        <end position="30"/>
    </location>
</feature>
<dbReference type="GO" id="GO:0003676">
    <property type="term" value="F:nucleic acid binding"/>
    <property type="evidence" value="ECO:0007669"/>
    <property type="project" value="InterPro"/>
</dbReference>
<evidence type="ECO:0000259" key="3">
    <source>
        <dbReference type="PROSITE" id="PS50879"/>
    </source>
</evidence>
<dbReference type="Pfam" id="PF00075">
    <property type="entry name" value="RNase_H"/>
    <property type="match status" value="1"/>
</dbReference>
<protein>
    <recommendedName>
        <fullName evidence="6">RNA-directed DNA polymerase from transposon X-element</fullName>
    </recommendedName>
</protein>